<evidence type="ECO:0000313" key="7">
    <source>
        <dbReference type="Proteomes" id="UP000006821"/>
    </source>
</evidence>
<dbReference type="eggNOG" id="COG2207">
    <property type="taxonomic scope" value="Bacteria"/>
</dbReference>
<dbReference type="Proteomes" id="UP000006821">
    <property type="component" value="Chromosome"/>
</dbReference>
<dbReference type="EMBL" id="AE017282">
    <property type="protein sequence ID" value="AAU90517.1"/>
    <property type="molecule type" value="Genomic_DNA"/>
</dbReference>
<dbReference type="GO" id="GO:0043565">
    <property type="term" value="F:sequence-specific DNA binding"/>
    <property type="evidence" value="ECO:0007669"/>
    <property type="project" value="InterPro"/>
</dbReference>
<dbReference type="RefSeq" id="WP_010959730.1">
    <property type="nucleotide sequence ID" value="NC_002977.6"/>
</dbReference>
<evidence type="ECO:0000313" key="6">
    <source>
        <dbReference type="EMBL" id="AAU90517.1"/>
    </source>
</evidence>
<proteinExistence type="predicted"/>
<dbReference type="STRING" id="243233.MCA0370"/>
<feature type="compositionally biased region" description="Basic and acidic residues" evidence="4">
    <location>
        <begin position="261"/>
        <end position="273"/>
    </location>
</feature>
<dbReference type="AlphaFoldDB" id="Q60BU5"/>
<name>Q60BU5_METCA</name>
<dbReference type="PROSITE" id="PS01124">
    <property type="entry name" value="HTH_ARAC_FAMILY_2"/>
    <property type="match status" value="1"/>
</dbReference>
<keyword evidence="3" id="KW-0804">Transcription</keyword>
<dbReference type="InterPro" id="IPR018060">
    <property type="entry name" value="HTH_AraC"/>
</dbReference>
<dbReference type="SMART" id="SM00342">
    <property type="entry name" value="HTH_ARAC"/>
    <property type="match status" value="1"/>
</dbReference>
<dbReference type="InterPro" id="IPR046532">
    <property type="entry name" value="DUF6597"/>
</dbReference>
<evidence type="ECO:0000256" key="4">
    <source>
        <dbReference type="SAM" id="MobiDB-lite"/>
    </source>
</evidence>
<reference evidence="6 7" key="1">
    <citation type="journal article" date="2004" name="PLoS Biol.">
        <title>Genomic insights into methanotrophy: the complete genome sequence of Methylococcus capsulatus (Bath).</title>
        <authorList>
            <person name="Ward N.L."/>
            <person name="Larsen O."/>
            <person name="Sakwa J."/>
            <person name="Bruseth L."/>
            <person name="Khouri H.M."/>
            <person name="Durkin A.S."/>
            <person name="Dimitrov G."/>
            <person name="Jiang L."/>
            <person name="Scanlan D."/>
            <person name="Kang K.H."/>
            <person name="Lewis M.R."/>
            <person name="Nelson K.E."/>
            <person name="Methe B.A."/>
            <person name="Wu M."/>
            <person name="Heidelberg J.F."/>
            <person name="Paulsen I.T."/>
            <person name="Fouts D.E."/>
            <person name="Ravel J."/>
            <person name="Tettelin H."/>
            <person name="Ren Q."/>
            <person name="Read T.D."/>
            <person name="DeBoy R.T."/>
            <person name="Seshadri R."/>
            <person name="Salzberg S.L."/>
            <person name="Jensen H.B."/>
            <person name="Birkeland N.K."/>
            <person name="Nelson W.C."/>
            <person name="Dodson R.J."/>
            <person name="Grindhaug S.H."/>
            <person name="Holt I.E."/>
            <person name="Eidhammer I."/>
            <person name="Jonasen I."/>
            <person name="Vanaken S."/>
            <person name="Utterback T.R."/>
            <person name="Feldblyum T.V."/>
            <person name="Fraser C.M."/>
            <person name="Lillehaug J.R."/>
            <person name="Eisen J.A."/>
        </authorList>
    </citation>
    <scope>NUCLEOTIDE SEQUENCE [LARGE SCALE GENOMIC DNA]</scope>
    <source>
        <strain evidence="7">ATCC 33009 / NCIMB 11132 / Bath</strain>
    </source>
</reference>
<organism evidence="6 7">
    <name type="scientific">Methylococcus capsulatus (strain ATCC 33009 / NCIMB 11132 / Bath)</name>
    <dbReference type="NCBI Taxonomy" id="243233"/>
    <lineage>
        <taxon>Bacteria</taxon>
        <taxon>Pseudomonadati</taxon>
        <taxon>Pseudomonadota</taxon>
        <taxon>Gammaproteobacteria</taxon>
        <taxon>Methylococcales</taxon>
        <taxon>Methylococcaceae</taxon>
        <taxon>Methylococcus</taxon>
    </lineage>
</organism>
<dbReference type="HOGENOM" id="CLU_066193_4_1_6"/>
<accession>Q60BU5</accession>
<evidence type="ECO:0000256" key="3">
    <source>
        <dbReference type="ARBA" id="ARBA00023163"/>
    </source>
</evidence>
<dbReference type="Gene3D" id="1.10.10.60">
    <property type="entry name" value="Homeodomain-like"/>
    <property type="match status" value="1"/>
</dbReference>
<evidence type="ECO:0000259" key="5">
    <source>
        <dbReference type="PROSITE" id="PS01124"/>
    </source>
</evidence>
<protein>
    <submittedName>
        <fullName evidence="6">Transcriptional regulator, AraC family</fullName>
    </submittedName>
</protein>
<gene>
    <name evidence="6" type="ordered locus">MCA0370</name>
</gene>
<keyword evidence="1" id="KW-0805">Transcription regulation</keyword>
<dbReference type="GeneID" id="88222713"/>
<dbReference type="Pfam" id="PF12833">
    <property type="entry name" value="HTH_18"/>
    <property type="match status" value="1"/>
</dbReference>
<dbReference type="PANTHER" id="PTHR46796">
    <property type="entry name" value="HTH-TYPE TRANSCRIPTIONAL ACTIVATOR RHAS-RELATED"/>
    <property type="match status" value="1"/>
</dbReference>
<feature type="region of interest" description="Disordered" evidence="4">
    <location>
        <begin position="258"/>
        <end position="281"/>
    </location>
</feature>
<evidence type="ECO:0000256" key="2">
    <source>
        <dbReference type="ARBA" id="ARBA00023125"/>
    </source>
</evidence>
<sequence>MSAFHSFPPSPLLAPFVSALWVHDDLMKPELGTCTVLPDTATYICFLCGDHPIQATHRHRSYTTLSGVSGFQTHRFDLESRGAMSGVTVRLTPWGLSAFLGDAVGAVAEIRVDCRDLFAPAAVRELEDHLFRLKSPKARAQCVENFLLARLRHPRVDELARAACLALARTSGALPIRKLARDLDLGERTLVRRFQNAIGTTPKKYARVLRLRDAVYLHNKFSSWTEIAYAAGYCDQSHLIRECQDLFGASPEALFPIPRGGDTDKSGEPDRSVSSRLVIAR</sequence>
<feature type="domain" description="HTH araC/xylS-type" evidence="5">
    <location>
        <begin position="157"/>
        <end position="257"/>
    </location>
</feature>
<dbReference type="InterPro" id="IPR050204">
    <property type="entry name" value="AraC_XylS_family_regulators"/>
</dbReference>
<keyword evidence="2" id="KW-0238">DNA-binding</keyword>
<dbReference type="KEGG" id="mca:MCA0370"/>
<dbReference type="Pfam" id="PF20240">
    <property type="entry name" value="DUF6597"/>
    <property type="match status" value="1"/>
</dbReference>
<dbReference type="GO" id="GO:0003700">
    <property type="term" value="F:DNA-binding transcription factor activity"/>
    <property type="evidence" value="ECO:0007669"/>
    <property type="project" value="InterPro"/>
</dbReference>
<evidence type="ECO:0000256" key="1">
    <source>
        <dbReference type="ARBA" id="ARBA00023015"/>
    </source>
</evidence>